<name>A0ABN9TB19_9DINO</name>
<sequence>MELAPAYVLPLRRGRRVRAAVHQAVGRPPAPPRDPRGRRRRPRRGAWRGGRPGPFDEAGAGPGAGSGAAVKVAGAAALLVAAGVAATLGMQPSQVAAAKEEALGLVGAGGEAPALPEGAAGKFRDARAREFETGRLHCEVEWAAPSGGHGAQAAAATRRFPQTSVMDAFLRSEIQVAFQEIVLPQIQNELLALRGDVQDMRRDLQALSSKRDPEAATNRSLSPKVLVDHFPQRPGPSRDTITNGDDAPHWGLTSAEPWKRSSAYCELPRPSSPRAHRSANKASSLRAFVASNAKKKGDDDQDAEELRRRPQAGGGKLHLAPPHYVTESDEDSDAGESEEAEVSEVRPPAPLVGRPTTPAEQEPSLMVVEDPRGSSGPVVPRQARQDGSLAAAPRRTQPAAVRFSSEGQDRRSRDSSESQQFFGGGGASLRERSTEANNDSVFFGPNASVHIQKNPKIRRGSTRGSRGAGQSLYMGRVSMAIAKADEKKPSFAEWARSLTRLETYRGMSAAAILGSFRSRCSGRAAPASGRSSSGTCLPGVALSPQTSVQSARGWGSLALDFLAAVTSWAPGASTTPTSPMRHWNRGEDAFRLITGVLAVKDKNILRDCLQRCKGHNNNAVARFTTASFSNVAVDLEGLSGKVMPNPGVEEQDAAAQILGLVEKTDAVKPQSHLDFQKAKYFESSPGDPDVPMRLRHAQWAHSFYYHHVREYLVSESLDQKRMSHHFHGSTLAPLIPLRSLEGDDEKNEAAAAQANMKPEDLAPFNVNMWAAWEEIAEVLDVAGADAPTAFKQFLEKDYVRILSSTCDARASVRQLAQSGSRARSSLSSPWSTRNFRVAQRRRAREALITSASLGDHARAVQAVNDAHAEYLNSRTSRQRALLPDVAPPKFAISMHHDFLRNLVETAGAGLSRSAQRDVTQERRASGEVATCIVELDRVRIHGVAKNSWNGESLTRIRTLSSVDAVGKDSGTTIARLPQATTENLRSMTYAVPPAGRCVSTFRSLRNKLTPPFRVTMKGVVGDLQPLETSQGGNSKRVFDLVDKYGTHARCCAIKHNAESAALQNFQEVVLHYGAGRGSIGNARGMVHLLKDAMIIPIGQPSALSTGKTEHLTIARVASFSNVAVDVEGFSGKVVPNLGVEGAHVFLTGRCSDDICERVDLSTGDEQDAAAQILGLVEKTDAVKLQSYLDFQKSKYFESSPGDPDVSIRLRHAQWAHAFYYHHVREYLASESLEQKRMSHHFHGSTLAPLIPPQTQFLEEDYFRIMSSTCDARASVLQPNQSGVSRSAQSFEPMVDPQFQASAEEARAREALISSASLGDHVRAVQAVDDAYAEYGDSRTAKQRMLLPEVAPPKYAASRYYDFLQSLVGTASASSSRSAQKDVAQVCVASEALAPGSGCAALAGIDLVLSGKGFAAPSPAVETVDYMSAFAILQSGNDWARCKFQAVLAVCDAVSRERKATEDEAKAADVTLVDKTGLFVAMRLAG</sequence>
<feature type="region of interest" description="Disordered" evidence="1">
    <location>
        <begin position="206"/>
        <end position="446"/>
    </location>
</feature>
<feature type="compositionally biased region" description="Acidic residues" evidence="1">
    <location>
        <begin position="327"/>
        <end position="342"/>
    </location>
</feature>
<evidence type="ECO:0000313" key="3">
    <source>
        <dbReference type="Proteomes" id="UP001189429"/>
    </source>
</evidence>
<feature type="compositionally biased region" description="Basic and acidic residues" evidence="1">
    <location>
        <begin position="407"/>
        <end position="416"/>
    </location>
</feature>
<proteinExistence type="predicted"/>
<keyword evidence="3" id="KW-1185">Reference proteome</keyword>
<organism evidence="2 3">
    <name type="scientific">Prorocentrum cordatum</name>
    <dbReference type="NCBI Taxonomy" id="2364126"/>
    <lineage>
        <taxon>Eukaryota</taxon>
        <taxon>Sar</taxon>
        <taxon>Alveolata</taxon>
        <taxon>Dinophyceae</taxon>
        <taxon>Prorocentrales</taxon>
        <taxon>Prorocentraceae</taxon>
        <taxon>Prorocentrum</taxon>
    </lineage>
</organism>
<evidence type="ECO:0000313" key="2">
    <source>
        <dbReference type="EMBL" id="CAK0842740.1"/>
    </source>
</evidence>
<dbReference type="Proteomes" id="UP001189429">
    <property type="component" value="Unassembled WGS sequence"/>
</dbReference>
<dbReference type="EMBL" id="CAUYUJ010014532">
    <property type="protein sequence ID" value="CAK0842740.1"/>
    <property type="molecule type" value="Genomic_DNA"/>
</dbReference>
<comment type="caution">
    <text evidence="2">The sequence shown here is derived from an EMBL/GenBank/DDBJ whole genome shotgun (WGS) entry which is preliminary data.</text>
</comment>
<reference evidence="2" key="1">
    <citation type="submission" date="2023-10" db="EMBL/GenBank/DDBJ databases">
        <authorList>
            <person name="Chen Y."/>
            <person name="Shah S."/>
            <person name="Dougan E. K."/>
            <person name="Thang M."/>
            <person name="Chan C."/>
        </authorList>
    </citation>
    <scope>NUCLEOTIDE SEQUENCE [LARGE SCALE GENOMIC DNA]</scope>
</reference>
<protein>
    <submittedName>
        <fullName evidence="2">Uncharacterized protein</fullName>
    </submittedName>
</protein>
<accession>A0ABN9TB19</accession>
<feature type="compositionally biased region" description="Basic residues" evidence="1">
    <location>
        <begin position="36"/>
        <end position="46"/>
    </location>
</feature>
<feature type="region of interest" description="Disordered" evidence="1">
    <location>
        <begin position="17"/>
        <end position="66"/>
    </location>
</feature>
<gene>
    <name evidence="2" type="ORF">PCOR1329_LOCUS37389</name>
</gene>
<evidence type="ECO:0000256" key="1">
    <source>
        <dbReference type="SAM" id="MobiDB-lite"/>
    </source>
</evidence>